<evidence type="ECO:0000313" key="2">
    <source>
        <dbReference type="Proteomes" id="UP000298714"/>
    </source>
</evidence>
<dbReference type="RefSeq" id="WP_222873269.1">
    <property type="nucleotide sequence ID" value="NZ_CP039704.1"/>
</dbReference>
<accession>A0A4D7C9C7</accession>
<evidence type="ECO:0000313" key="1">
    <source>
        <dbReference type="EMBL" id="QCI80378.1"/>
    </source>
</evidence>
<dbReference type="Proteomes" id="UP000298714">
    <property type="component" value="Chromosome"/>
</dbReference>
<proteinExistence type="predicted"/>
<dbReference type="EMBL" id="CP039704">
    <property type="protein sequence ID" value="QCI80378.1"/>
    <property type="molecule type" value="Genomic_DNA"/>
</dbReference>
<organism evidence="1 2">
    <name type="scientific">Hankyongella ginsenosidimutans</name>
    <dbReference type="NCBI Taxonomy" id="1763828"/>
    <lineage>
        <taxon>Bacteria</taxon>
        <taxon>Pseudomonadati</taxon>
        <taxon>Pseudomonadota</taxon>
        <taxon>Alphaproteobacteria</taxon>
        <taxon>Sphingomonadales</taxon>
        <taxon>Sphingomonadaceae</taxon>
        <taxon>Hankyongella</taxon>
    </lineage>
</organism>
<sequence length="65" mass="7331">MNTDTRKMLNQSLDFNVADRAMEAAFPKLSKAIAVVVRAPTPELADAYARELEQRLRLENTRSPV</sequence>
<dbReference type="KEGG" id="hgn:E6W36_15250"/>
<gene>
    <name evidence="1" type="ORF">E6W36_15250</name>
</gene>
<name>A0A4D7C9C7_9SPHN</name>
<protein>
    <submittedName>
        <fullName evidence="1">Uncharacterized protein</fullName>
    </submittedName>
</protein>
<reference evidence="2" key="1">
    <citation type="submission" date="2019-04" db="EMBL/GenBank/DDBJ databases">
        <title>Complete genome sequence of Sphingomonas sp. W1-2-3.</title>
        <authorList>
            <person name="Im W.T."/>
        </authorList>
    </citation>
    <scope>NUCLEOTIDE SEQUENCE [LARGE SCALE GENOMIC DNA]</scope>
    <source>
        <strain evidence="2">W1-2-3</strain>
    </source>
</reference>
<keyword evidence="2" id="KW-1185">Reference proteome</keyword>
<dbReference type="AlphaFoldDB" id="A0A4D7C9C7"/>